<dbReference type="AlphaFoldDB" id="A0A0C3PPV6"/>
<evidence type="ECO:0000256" key="4">
    <source>
        <dbReference type="ARBA" id="ARBA00032186"/>
    </source>
</evidence>
<comment type="catalytic activity">
    <reaction evidence="6">
        <text>methylarsonate + 2 glutathione + H(+) = methylarsonous acid + glutathione disulfide + H2O</text>
        <dbReference type="Rhea" id="RHEA:15969"/>
        <dbReference type="ChEBI" id="CHEBI:15377"/>
        <dbReference type="ChEBI" id="CHEBI:15378"/>
        <dbReference type="ChEBI" id="CHEBI:17826"/>
        <dbReference type="ChEBI" id="CHEBI:33409"/>
        <dbReference type="ChEBI" id="CHEBI:57925"/>
        <dbReference type="ChEBI" id="CHEBI:58297"/>
        <dbReference type="EC" id="1.20.4.2"/>
    </reaction>
</comment>
<feature type="domain" description="GST N-terminal" evidence="8">
    <location>
        <begin position="27"/>
        <end position="105"/>
    </location>
</feature>
<dbReference type="STRING" id="870435.A0A0C3PPV6"/>
<dbReference type="PRINTS" id="PR01625">
    <property type="entry name" value="GSTRNSFRASEO"/>
</dbReference>
<dbReference type="InterPro" id="IPR004045">
    <property type="entry name" value="Glutathione_S-Trfase_N"/>
</dbReference>
<evidence type="ECO:0000256" key="5">
    <source>
        <dbReference type="ARBA" id="ARBA00032681"/>
    </source>
</evidence>
<dbReference type="GO" id="GO:0005737">
    <property type="term" value="C:cytoplasm"/>
    <property type="evidence" value="ECO:0007669"/>
    <property type="project" value="InterPro"/>
</dbReference>
<dbReference type="OrthoDB" id="4951845at2759"/>
<dbReference type="PROSITE" id="PS50404">
    <property type="entry name" value="GST_NTER"/>
    <property type="match status" value="1"/>
</dbReference>
<proteinExistence type="predicted"/>
<evidence type="ECO:0000256" key="1">
    <source>
        <dbReference type="ARBA" id="ARBA00012436"/>
    </source>
</evidence>
<dbReference type="Pfam" id="PF13409">
    <property type="entry name" value="GST_N_2"/>
    <property type="match status" value="1"/>
</dbReference>
<dbReference type="InterPro" id="IPR036249">
    <property type="entry name" value="Thioredoxin-like_sf"/>
</dbReference>
<dbReference type="InterPro" id="IPR004046">
    <property type="entry name" value="GST_C"/>
</dbReference>
<dbReference type="InParanoid" id="A0A0C3PPV6"/>
<dbReference type="InterPro" id="IPR010987">
    <property type="entry name" value="Glutathione-S-Trfase_C-like"/>
</dbReference>
<dbReference type="Gene3D" id="3.40.30.10">
    <property type="entry name" value="Glutaredoxin"/>
    <property type="match status" value="1"/>
</dbReference>
<dbReference type="InterPro" id="IPR040079">
    <property type="entry name" value="Glutathione_S-Trfase"/>
</dbReference>
<dbReference type="CDD" id="cd00570">
    <property type="entry name" value="GST_N_family"/>
    <property type="match status" value="1"/>
</dbReference>
<dbReference type="SFLD" id="SFLDS00019">
    <property type="entry name" value="Glutathione_Transferase_(cytos"/>
    <property type="match status" value="1"/>
</dbReference>
<dbReference type="SUPFAM" id="SSF47616">
    <property type="entry name" value="GST C-terminal domain-like"/>
    <property type="match status" value="1"/>
</dbReference>
<dbReference type="GO" id="GO:0050610">
    <property type="term" value="F:methylarsonate reductase activity"/>
    <property type="evidence" value="ECO:0007669"/>
    <property type="project" value="UniProtKB-EC"/>
</dbReference>
<evidence type="ECO:0000259" key="8">
    <source>
        <dbReference type="PROSITE" id="PS50404"/>
    </source>
</evidence>
<organism evidence="10 11">
    <name type="scientific">Pisolithus tinctorius Marx 270</name>
    <dbReference type="NCBI Taxonomy" id="870435"/>
    <lineage>
        <taxon>Eukaryota</taxon>
        <taxon>Fungi</taxon>
        <taxon>Dikarya</taxon>
        <taxon>Basidiomycota</taxon>
        <taxon>Agaricomycotina</taxon>
        <taxon>Agaricomycetes</taxon>
        <taxon>Agaricomycetidae</taxon>
        <taxon>Boletales</taxon>
        <taxon>Sclerodermatineae</taxon>
        <taxon>Pisolithaceae</taxon>
        <taxon>Pisolithus</taxon>
    </lineage>
</organism>
<dbReference type="PANTHER" id="PTHR43968:SF6">
    <property type="entry name" value="GLUTATHIONE S-TRANSFERASE OMEGA"/>
    <property type="match status" value="1"/>
</dbReference>
<dbReference type="InterPro" id="IPR036282">
    <property type="entry name" value="Glutathione-S-Trfase_C_sf"/>
</dbReference>
<evidence type="ECO:0000256" key="7">
    <source>
        <dbReference type="ARBA" id="ARBA00049544"/>
    </source>
</evidence>
<keyword evidence="3" id="KW-0560">Oxidoreductase</keyword>
<evidence type="ECO:0000256" key="2">
    <source>
        <dbReference type="ARBA" id="ARBA00013060"/>
    </source>
</evidence>
<dbReference type="HOGENOM" id="CLU_011226_9_1_1"/>
<evidence type="ECO:0000256" key="3">
    <source>
        <dbReference type="ARBA" id="ARBA00023002"/>
    </source>
</evidence>
<dbReference type="Gene3D" id="1.20.1050.10">
    <property type="match status" value="1"/>
</dbReference>
<comment type="catalytic activity">
    <reaction evidence="7">
        <text>L-dehydroascorbate + 2 glutathione = glutathione disulfide + L-ascorbate</text>
        <dbReference type="Rhea" id="RHEA:24424"/>
        <dbReference type="ChEBI" id="CHEBI:38290"/>
        <dbReference type="ChEBI" id="CHEBI:57925"/>
        <dbReference type="ChEBI" id="CHEBI:58297"/>
        <dbReference type="ChEBI" id="CHEBI:58539"/>
        <dbReference type="EC" id="1.8.5.1"/>
    </reaction>
</comment>
<dbReference type="InterPro" id="IPR050983">
    <property type="entry name" value="GST_Omega/HSP26"/>
</dbReference>
<dbReference type="PANTHER" id="PTHR43968">
    <property type="match status" value="1"/>
</dbReference>
<evidence type="ECO:0000313" key="11">
    <source>
        <dbReference type="Proteomes" id="UP000054217"/>
    </source>
</evidence>
<dbReference type="PROSITE" id="PS50405">
    <property type="entry name" value="GST_CTER"/>
    <property type="match status" value="1"/>
</dbReference>
<evidence type="ECO:0000256" key="6">
    <source>
        <dbReference type="ARBA" id="ARBA00048353"/>
    </source>
</evidence>
<dbReference type="GO" id="GO:0045174">
    <property type="term" value="F:glutathione dehydrogenase (ascorbate) activity"/>
    <property type="evidence" value="ECO:0007669"/>
    <property type="project" value="UniProtKB-EC"/>
</dbReference>
<reference evidence="10 11" key="1">
    <citation type="submission" date="2014-04" db="EMBL/GenBank/DDBJ databases">
        <authorList>
            <consortium name="DOE Joint Genome Institute"/>
            <person name="Kuo A."/>
            <person name="Kohler A."/>
            <person name="Costa M.D."/>
            <person name="Nagy L.G."/>
            <person name="Floudas D."/>
            <person name="Copeland A."/>
            <person name="Barry K.W."/>
            <person name="Cichocki N."/>
            <person name="Veneault-Fourrey C."/>
            <person name="LaButti K."/>
            <person name="Lindquist E.A."/>
            <person name="Lipzen A."/>
            <person name="Lundell T."/>
            <person name="Morin E."/>
            <person name="Murat C."/>
            <person name="Sun H."/>
            <person name="Tunlid A."/>
            <person name="Henrissat B."/>
            <person name="Grigoriev I.V."/>
            <person name="Hibbett D.S."/>
            <person name="Martin F."/>
            <person name="Nordberg H.P."/>
            <person name="Cantor M.N."/>
            <person name="Hua S.X."/>
        </authorList>
    </citation>
    <scope>NUCLEOTIDE SEQUENCE [LARGE SCALE GENOMIC DNA]</scope>
    <source>
        <strain evidence="10 11">Marx 270</strain>
    </source>
</reference>
<keyword evidence="11" id="KW-1185">Reference proteome</keyword>
<dbReference type="InterPro" id="IPR005442">
    <property type="entry name" value="GST_omega"/>
</dbReference>
<dbReference type="EC" id="1.8.5.1" evidence="1"/>
<accession>A0A0C3PPV6</accession>
<feature type="domain" description="GST C-terminal" evidence="9">
    <location>
        <begin position="112"/>
        <end position="235"/>
    </location>
</feature>
<protein>
    <recommendedName>
        <fullName evidence="4">Glutathione-dependent dehydroascorbate reductase</fullName>
        <ecNumber evidence="2">1.20.4.2</ecNumber>
        <ecNumber evidence="1">1.8.5.1</ecNumber>
    </recommendedName>
    <alternativeName>
        <fullName evidence="5">Monomethylarsonic acid reductase</fullName>
    </alternativeName>
</protein>
<sequence>MAPPDANLHPVATGRAAETVSQHQNPQDLTFYSAWFCPFSQRVWIVLEEKGIPYQYKEVNPYKKEEHFLQINPRGLAPAVEYRGKAIYESLVLLEFLEDAYPSYKPNLLPSDPSDRAHQRIWIDHIAKAVVPVSMRLTMTQPNEQEKLETARNELYEALRKLQNEIKGTCFAGERFTLVDAVIVPWVLRDYVSAEHRAFKREDVGDGWAEYAKAIETRDSVCRTMSVSERDKAKVIYNRYLGGDAQSEAAKAIKAGRPIP</sequence>
<name>A0A0C3PPV6_PISTI</name>
<dbReference type="GO" id="GO:0004364">
    <property type="term" value="F:glutathione transferase activity"/>
    <property type="evidence" value="ECO:0007669"/>
    <property type="project" value="InterPro"/>
</dbReference>
<gene>
    <name evidence="10" type="ORF">M404DRAFT_995711</name>
</gene>
<dbReference type="SUPFAM" id="SSF52833">
    <property type="entry name" value="Thioredoxin-like"/>
    <property type="match status" value="1"/>
</dbReference>
<reference evidence="11" key="2">
    <citation type="submission" date="2015-01" db="EMBL/GenBank/DDBJ databases">
        <title>Evolutionary Origins and Diversification of the Mycorrhizal Mutualists.</title>
        <authorList>
            <consortium name="DOE Joint Genome Institute"/>
            <consortium name="Mycorrhizal Genomics Consortium"/>
            <person name="Kohler A."/>
            <person name="Kuo A."/>
            <person name="Nagy L.G."/>
            <person name="Floudas D."/>
            <person name="Copeland A."/>
            <person name="Barry K.W."/>
            <person name="Cichocki N."/>
            <person name="Veneault-Fourrey C."/>
            <person name="LaButti K."/>
            <person name="Lindquist E.A."/>
            <person name="Lipzen A."/>
            <person name="Lundell T."/>
            <person name="Morin E."/>
            <person name="Murat C."/>
            <person name="Riley R."/>
            <person name="Ohm R."/>
            <person name="Sun H."/>
            <person name="Tunlid A."/>
            <person name="Henrissat B."/>
            <person name="Grigoriev I.V."/>
            <person name="Hibbett D.S."/>
            <person name="Martin F."/>
        </authorList>
    </citation>
    <scope>NUCLEOTIDE SEQUENCE [LARGE SCALE GENOMIC DNA]</scope>
    <source>
        <strain evidence="11">Marx 270</strain>
    </source>
</reference>
<dbReference type="EMBL" id="KN831952">
    <property type="protein sequence ID" value="KIO10519.1"/>
    <property type="molecule type" value="Genomic_DNA"/>
</dbReference>
<dbReference type="SFLD" id="SFLDG00358">
    <property type="entry name" value="Main_(cytGST)"/>
    <property type="match status" value="1"/>
</dbReference>
<dbReference type="EC" id="1.20.4.2" evidence="2"/>
<dbReference type="Pfam" id="PF00043">
    <property type="entry name" value="GST_C"/>
    <property type="match status" value="1"/>
</dbReference>
<evidence type="ECO:0000313" key="10">
    <source>
        <dbReference type="EMBL" id="KIO10519.1"/>
    </source>
</evidence>
<dbReference type="Proteomes" id="UP000054217">
    <property type="component" value="Unassembled WGS sequence"/>
</dbReference>
<evidence type="ECO:0000259" key="9">
    <source>
        <dbReference type="PROSITE" id="PS50405"/>
    </source>
</evidence>